<gene>
    <name evidence="2" type="ORF">ACFQ1R_13430</name>
</gene>
<organism evidence="2 3">
    <name type="scientific">Mariniflexile jejuense</name>
    <dbReference type="NCBI Taxonomy" id="1173582"/>
    <lineage>
        <taxon>Bacteria</taxon>
        <taxon>Pseudomonadati</taxon>
        <taxon>Bacteroidota</taxon>
        <taxon>Flavobacteriia</taxon>
        <taxon>Flavobacteriales</taxon>
        <taxon>Flavobacteriaceae</taxon>
        <taxon>Mariniflexile</taxon>
    </lineage>
</organism>
<dbReference type="SUPFAM" id="SSF53474">
    <property type="entry name" value="alpha/beta-Hydrolases"/>
    <property type="match status" value="1"/>
</dbReference>
<reference evidence="3" key="1">
    <citation type="journal article" date="2019" name="Int. J. Syst. Evol. Microbiol.">
        <title>The Global Catalogue of Microorganisms (GCM) 10K type strain sequencing project: providing services to taxonomists for standard genome sequencing and annotation.</title>
        <authorList>
            <consortium name="The Broad Institute Genomics Platform"/>
            <consortium name="The Broad Institute Genome Sequencing Center for Infectious Disease"/>
            <person name="Wu L."/>
            <person name="Ma J."/>
        </authorList>
    </citation>
    <scope>NUCLEOTIDE SEQUENCE [LARGE SCALE GENOMIC DNA]</scope>
    <source>
        <strain evidence="3">CCUG 62414</strain>
    </source>
</reference>
<accession>A0ABW3JL15</accession>
<proteinExistence type="predicted"/>
<evidence type="ECO:0000256" key="1">
    <source>
        <dbReference type="SAM" id="SignalP"/>
    </source>
</evidence>
<dbReference type="RefSeq" id="WP_379926782.1">
    <property type="nucleotide sequence ID" value="NZ_JBHTJI010000042.1"/>
</dbReference>
<feature type="signal peptide" evidence="1">
    <location>
        <begin position="1"/>
        <end position="19"/>
    </location>
</feature>
<evidence type="ECO:0000313" key="2">
    <source>
        <dbReference type="EMBL" id="MFD0991104.1"/>
    </source>
</evidence>
<sequence length="532" mass="61197">MLKKLLFISLFITSFCASAQVWQWSVKVDSYVSNETNDNPQAFLWIPENCKQVKGVVFTQHNMIEEGVLEHHDFRKKMTEIGFAEIWVTPGFAITFDVQKNEDKIFEEIMKSLSEVSGYQELLYAPIVPMGHSAYASFPWNFAAFIPDRTIALISIHGDAPQTNLTGSGRPNPDWGNRNIDGIPALFVMGEYEWWEDRLTPGFKYQQKHPKSVITWFADAGHGHFDYSDELVNYIANYIEKVAVERLPKKSLLNDSVVLKKVSPNSGWLMDRWRQDSVPNYTATKYKKYKGDRYSSSWVFDKEMAKATKTYYAKSRGKKEQYIGISQNGKALIPSKTHANYHLDFKPLNDGITFNINAFYADSSRVKKTNHHSKTSLKIDRICGPVKKVNDTTFKIDFYRMGFSNPKRSNDIWLLAYNKGDDKYKSMVQQLNMHFPLVNKSGNEQNIKFYPIKNVEEGVEKMPLNATSDMGLKVNYYVKEGPAYLKGNMLYFTKIPPRAKFPIKVTVVAWQYGVVDKIQSAKPVEQSFYIIN</sequence>
<keyword evidence="1" id="KW-0732">Signal</keyword>
<feature type="chain" id="PRO_5045890013" evidence="1">
    <location>
        <begin position="20"/>
        <end position="532"/>
    </location>
</feature>
<name>A0ABW3JL15_9FLAO</name>
<dbReference type="Proteomes" id="UP001597061">
    <property type="component" value="Unassembled WGS sequence"/>
</dbReference>
<dbReference type="EMBL" id="JBHTJI010000042">
    <property type="protein sequence ID" value="MFD0991104.1"/>
    <property type="molecule type" value="Genomic_DNA"/>
</dbReference>
<keyword evidence="3" id="KW-1185">Reference proteome</keyword>
<dbReference type="InterPro" id="IPR029058">
    <property type="entry name" value="AB_hydrolase_fold"/>
</dbReference>
<protein>
    <submittedName>
        <fullName evidence="2">Uncharacterized protein</fullName>
    </submittedName>
</protein>
<evidence type="ECO:0000313" key="3">
    <source>
        <dbReference type="Proteomes" id="UP001597061"/>
    </source>
</evidence>
<comment type="caution">
    <text evidence="2">The sequence shown here is derived from an EMBL/GenBank/DDBJ whole genome shotgun (WGS) entry which is preliminary data.</text>
</comment>